<feature type="transmembrane region" description="Helical" evidence="1">
    <location>
        <begin position="78"/>
        <end position="98"/>
    </location>
</feature>
<sequence length="200" mass="21070">MIAVVRSELYRLSTTRSSAMSLAVVSALGITLGTVSADFWALIAGAGAFGFGAIGVTQHFQHRTAVLLYLTRQRRIPVLLAQLVTALIVSVGFTAVSGASVLARGYHEEYLTTLLVAPVMAVLGAAGGAIARSATVLFVGFTAWIVFVEAAYGRMREPFPFSAYLDATTGDLDKLPVFLGWALAAVVGALFAVRRDLTGD</sequence>
<dbReference type="RefSeq" id="WP_344084097.1">
    <property type="nucleotide sequence ID" value="NZ_BAAALS010000020.1"/>
</dbReference>
<feature type="transmembrane region" description="Helical" evidence="1">
    <location>
        <begin position="110"/>
        <end position="129"/>
    </location>
</feature>
<feature type="transmembrane region" description="Helical" evidence="1">
    <location>
        <begin position="136"/>
        <end position="155"/>
    </location>
</feature>
<evidence type="ECO:0000313" key="2">
    <source>
        <dbReference type="EMBL" id="GAA1765076.1"/>
    </source>
</evidence>
<evidence type="ECO:0000256" key="1">
    <source>
        <dbReference type="SAM" id="Phobius"/>
    </source>
</evidence>
<organism evidence="2 3">
    <name type="scientific">Luedemannella helvata</name>
    <dbReference type="NCBI Taxonomy" id="349315"/>
    <lineage>
        <taxon>Bacteria</taxon>
        <taxon>Bacillati</taxon>
        <taxon>Actinomycetota</taxon>
        <taxon>Actinomycetes</taxon>
        <taxon>Micromonosporales</taxon>
        <taxon>Micromonosporaceae</taxon>
        <taxon>Luedemannella</taxon>
    </lineage>
</organism>
<reference evidence="3" key="1">
    <citation type="journal article" date="2019" name="Int. J. Syst. Evol. Microbiol.">
        <title>The Global Catalogue of Microorganisms (GCM) 10K type strain sequencing project: providing services to taxonomists for standard genome sequencing and annotation.</title>
        <authorList>
            <consortium name="The Broad Institute Genomics Platform"/>
            <consortium name="The Broad Institute Genome Sequencing Center for Infectious Disease"/>
            <person name="Wu L."/>
            <person name="Ma J."/>
        </authorList>
    </citation>
    <scope>NUCLEOTIDE SEQUENCE [LARGE SCALE GENOMIC DNA]</scope>
    <source>
        <strain evidence="3">JCM 13249</strain>
    </source>
</reference>
<evidence type="ECO:0000313" key="3">
    <source>
        <dbReference type="Proteomes" id="UP001500655"/>
    </source>
</evidence>
<feature type="transmembrane region" description="Helical" evidence="1">
    <location>
        <begin position="39"/>
        <end position="57"/>
    </location>
</feature>
<dbReference type="Proteomes" id="UP001500655">
    <property type="component" value="Unassembled WGS sequence"/>
</dbReference>
<dbReference type="EMBL" id="BAAALS010000020">
    <property type="protein sequence ID" value="GAA1765076.1"/>
    <property type="molecule type" value="Genomic_DNA"/>
</dbReference>
<keyword evidence="3" id="KW-1185">Reference proteome</keyword>
<protein>
    <submittedName>
        <fullName evidence="2">Uncharacterized protein</fullName>
    </submittedName>
</protein>
<keyword evidence="1" id="KW-0812">Transmembrane</keyword>
<comment type="caution">
    <text evidence="2">The sequence shown here is derived from an EMBL/GenBank/DDBJ whole genome shotgun (WGS) entry which is preliminary data.</text>
</comment>
<feature type="transmembrane region" description="Helical" evidence="1">
    <location>
        <begin position="12"/>
        <end position="33"/>
    </location>
</feature>
<keyword evidence="1" id="KW-1133">Transmembrane helix</keyword>
<name>A0ABP4X0C5_9ACTN</name>
<keyword evidence="1" id="KW-0472">Membrane</keyword>
<accession>A0ABP4X0C5</accession>
<feature type="transmembrane region" description="Helical" evidence="1">
    <location>
        <begin position="175"/>
        <end position="193"/>
    </location>
</feature>
<proteinExistence type="predicted"/>
<gene>
    <name evidence="2" type="ORF">GCM10009681_40200</name>
</gene>